<dbReference type="Gene3D" id="1.10.238.260">
    <property type="match status" value="1"/>
</dbReference>
<dbReference type="PANTHER" id="PTHR10277:SF9">
    <property type="entry name" value="2-ISOPROPYLMALATE SYNTHASE 1, CHLOROPLASTIC-RELATED"/>
    <property type="match status" value="1"/>
</dbReference>
<evidence type="ECO:0000256" key="1">
    <source>
        <dbReference type="ARBA" id="ARBA00022605"/>
    </source>
</evidence>
<name>X0WHU2_9ZZZZ</name>
<dbReference type="InterPro" id="IPR054691">
    <property type="entry name" value="LeuA/HCS_post-cat"/>
</dbReference>
<proteinExistence type="predicted"/>
<protein>
    <recommendedName>
        <fullName evidence="4">2-isopropylmalate synthase LeuA allosteric (dimerisation) domain-containing protein</fullName>
    </recommendedName>
</protein>
<dbReference type="GO" id="GO:0009098">
    <property type="term" value="P:L-leucine biosynthetic process"/>
    <property type="evidence" value="ECO:0007669"/>
    <property type="project" value="InterPro"/>
</dbReference>
<dbReference type="InterPro" id="IPR050073">
    <property type="entry name" value="2-IPM_HCS-like"/>
</dbReference>
<keyword evidence="2" id="KW-0808">Transferase</keyword>
<keyword evidence="3" id="KW-0100">Branched-chain amino acid biosynthesis</keyword>
<dbReference type="Pfam" id="PF22617">
    <property type="entry name" value="HCS_D2"/>
    <property type="match status" value="1"/>
</dbReference>
<dbReference type="Pfam" id="PF08502">
    <property type="entry name" value="LeuA_dimer"/>
    <property type="match status" value="1"/>
</dbReference>
<dbReference type="GO" id="GO:0003852">
    <property type="term" value="F:2-isopropylmalate synthase activity"/>
    <property type="evidence" value="ECO:0007669"/>
    <property type="project" value="InterPro"/>
</dbReference>
<dbReference type="Gene3D" id="3.30.160.270">
    <property type="match status" value="1"/>
</dbReference>
<evidence type="ECO:0000256" key="2">
    <source>
        <dbReference type="ARBA" id="ARBA00022679"/>
    </source>
</evidence>
<dbReference type="FunFam" id="3.30.160.270:FF:000003">
    <property type="entry name" value="2-isopropylmalate synthase"/>
    <property type="match status" value="1"/>
</dbReference>
<dbReference type="InterPro" id="IPR036230">
    <property type="entry name" value="LeuA_allosteric_dom_sf"/>
</dbReference>
<feature type="domain" description="2-isopropylmalate synthase LeuA allosteric (dimerisation)" evidence="4">
    <location>
        <begin position="56"/>
        <end position="188"/>
    </location>
</feature>
<dbReference type="EMBL" id="BARS01026153">
    <property type="protein sequence ID" value="GAG12271.1"/>
    <property type="molecule type" value="Genomic_DNA"/>
</dbReference>
<dbReference type="AlphaFoldDB" id="X0WHU2"/>
<gene>
    <name evidence="5" type="ORF">S01H1_41248</name>
</gene>
<reference evidence="5" key="1">
    <citation type="journal article" date="2014" name="Front. Microbiol.">
        <title>High frequency of phylogenetically diverse reductive dehalogenase-homologous genes in deep subseafloor sedimentary metagenomes.</title>
        <authorList>
            <person name="Kawai M."/>
            <person name="Futagami T."/>
            <person name="Toyoda A."/>
            <person name="Takaki Y."/>
            <person name="Nishi S."/>
            <person name="Hori S."/>
            <person name="Arai W."/>
            <person name="Tsubouchi T."/>
            <person name="Morono Y."/>
            <person name="Uchiyama I."/>
            <person name="Ito T."/>
            <person name="Fujiyama A."/>
            <person name="Inagaki F."/>
            <person name="Takami H."/>
        </authorList>
    </citation>
    <scope>NUCLEOTIDE SEQUENCE</scope>
    <source>
        <strain evidence="5">Expedition CK06-06</strain>
    </source>
</reference>
<dbReference type="PANTHER" id="PTHR10277">
    <property type="entry name" value="HOMOCITRATE SYNTHASE-RELATED"/>
    <property type="match status" value="1"/>
</dbReference>
<sequence>MTPQSVGLDGNSLVLGKHSGRHALKNKLEEMGYTLDKEKLNEVFKKFKRLADKKKEIFIEDLEAIVSEEIMSKIPETFKLEYFHINTGNNTLPTATVRLLYQDKKFEDAACGDGPIDASFKAIDRITKFKVKLVDYNVRALTKGKDAQGEATVKIKDEEGNIFTGRSASTDTLEASIRAYLKAVNTIAYNSASSTHC</sequence>
<organism evidence="5">
    <name type="scientific">marine sediment metagenome</name>
    <dbReference type="NCBI Taxonomy" id="412755"/>
    <lineage>
        <taxon>unclassified sequences</taxon>
        <taxon>metagenomes</taxon>
        <taxon>ecological metagenomes</taxon>
    </lineage>
</organism>
<dbReference type="InterPro" id="IPR013709">
    <property type="entry name" value="2-isopropylmalate_synth_dimer"/>
</dbReference>
<comment type="caution">
    <text evidence="5">The sequence shown here is derived from an EMBL/GenBank/DDBJ whole genome shotgun (WGS) entry which is preliminary data.</text>
</comment>
<keyword evidence="1" id="KW-0028">Amino-acid biosynthesis</keyword>
<dbReference type="SMART" id="SM00917">
    <property type="entry name" value="LeuA_dimer"/>
    <property type="match status" value="1"/>
</dbReference>
<evidence type="ECO:0000313" key="5">
    <source>
        <dbReference type="EMBL" id="GAG12271.1"/>
    </source>
</evidence>
<evidence type="ECO:0000259" key="4">
    <source>
        <dbReference type="SMART" id="SM00917"/>
    </source>
</evidence>
<dbReference type="SUPFAM" id="SSF110921">
    <property type="entry name" value="2-isopropylmalate synthase LeuA, allosteric (dimerisation) domain"/>
    <property type="match status" value="1"/>
</dbReference>
<accession>X0WHU2</accession>
<evidence type="ECO:0000256" key="3">
    <source>
        <dbReference type="ARBA" id="ARBA00023304"/>
    </source>
</evidence>